<comment type="caution">
    <text evidence="2">The sequence shown here is derived from an EMBL/GenBank/DDBJ whole genome shotgun (WGS) entry which is preliminary data.</text>
</comment>
<protein>
    <submittedName>
        <fullName evidence="2">NAD(P)-binding domain-containing protein</fullName>
    </submittedName>
</protein>
<dbReference type="InterPro" id="IPR050982">
    <property type="entry name" value="Auxin_biosynth/cation_transpt"/>
</dbReference>
<reference evidence="3" key="1">
    <citation type="journal article" date="2019" name="Int. J. Syst. Evol. Microbiol.">
        <title>The Global Catalogue of Microorganisms (GCM) 10K type strain sequencing project: providing services to taxonomists for standard genome sequencing and annotation.</title>
        <authorList>
            <consortium name="The Broad Institute Genomics Platform"/>
            <consortium name="The Broad Institute Genome Sequencing Center for Infectious Disease"/>
            <person name="Wu L."/>
            <person name="Ma J."/>
        </authorList>
    </citation>
    <scope>NUCLEOTIDE SEQUENCE [LARGE SCALE GENOMIC DNA]</scope>
    <source>
        <strain evidence="3">CGMCC 1.12477</strain>
    </source>
</reference>
<dbReference type="Pfam" id="PF13738">
    <property type="entry name" value="Pyr_redox_3"/>
    <property type="match status" value="1"/>
</dbReference>
<dbReference type="SUPFAM" id="SSF51905">
    <property type="entry name" value="FAD/NAD(P)-binding domain"/>
    <property type="match status" value="2"/>
</dbReference>
<sequence length="423" mass="45472">MSSTRTGGSGPRTTDVVVVGGGQAGMAMSHCLTRAGIDHVVLERGGTAESWRTERWDSLRLLTPNWMTRVPGHSYEGPDPDGFMTATEVAAFISSYAASFGAPVLAGTTVASVVPVDGGYVVDTDRGRWRTRAVVIATGACSDPHVPAVAQDLPGHLVQVTPSDYRNPGQLPDRPVLVVGGSASGAQIADELARSGRAVTLATGEHVRLPRTYRGMDIHWWMDTIGMLDERYDEVEDIERARRLPSLQLVGSPELRDLDLNALTARGVTVVGRLGGIDGARALFAGSLDNVCRLADLKQRRLLDRIDEFATEHGLDAELGEPSRPAATVVDPDRLDADLTAFGAVVWATGFRPRYPWLDRSLLAPSGRLRHDGGVLEAPGLYALGLTFQRRRKSSFLDGVGPDAVELLPHLVRHLDGASSQVR</sequence>
<dbReference type="InterPro" id="IPR036188">
    <property type="entry name" value="FAD/NAD-bd_sf"/>
</dbReference>
<dbReference type="RefSeq" id="WP_343920203.1">
    <property type="nucleotide sequence ID" value="NZ_BAAAJT010000002.1"/>
</dbReference>
<gene>
    <name evidence="2" type="ORF">ACFSDE_15935</name>
</gene>
<name>A0ABW4TS77_9ACTN</name>
<dbReference type="PANTHER" id="PTHR43539">
    <property type="entry name" value="FLAVIN-BINDING MONOOXYGENASE-LIKE PROTEIN (AFU_ORTHOLOGUE AFUA_4G09220)"/>
    <property type="match status" value="1"/>
</dbReference>
<accession>A0ABW4TS77</accession>
<evidence type="ECO:0000313" key="3">
    <source>
        <dbReference type="Proteomes" id="UP001597351"/>
    </source>
</evidence>
<evidence type="ECO:0000313" key="2">
    <source>
        <dbReference type="EMBL" id="MFD1948293.1"/>
    </source>
</evidence>
<keyword evidence="3" id="KW-1185">Reference proteome</keyword>
<dbReference type="PRINTS" id="PR00469">
    <property type="entry name" value="PNDRDTASEII"/>
</dbReference>
<dbReference type="Gene3D" id="3.50.50.60">
    <property type="entry name" value="FAD/NAD(P)-binding domain"/>
    <property type="match status" value="2"/>
</dbReference>
<evidence type="ECO:0000256" key="1">
    <source>
        <dbReference type="ARBA" id="ARBA00023002"/>
    </source>
</evidence>
<dbReference type="Proteomes" id="UP001597351">
    <property type="component" value="Unassembled WGS sequence"/>
</dbReference>
<dbReference type="EMBL" id="JBHUGD010000003">
    <property type="protein sequence ID" value="MFD1948293.1"/>
    <property type="molecule type" value="Genomic_DNA"/>
</dbReference>
<organism evidence="2 3">
    <name type="scientific">Nocardioides aestuarii</name>
    <dbReference type="NCBI Taxonomy" id="252231"/>
    <lineage>
        <taxon>Bacteria</taxon>
        <taxon>Bacillati</taxon>
        <taxon>Actinomycetota</taxon>
        <taxon>Actinomycetes</taxon>
        <taxon>Propionibacteriales</taxon>
        <taxon>Nocardioidaceae</taxon>
        <taxon>Nocardioides</taxon>
    </lineage>
</organism>
<keyword evidence="1" id="KW-0560">Oxidoreductase</keyword>
<dbReference type="PANTHER" id="PTHR43539:SF78">
    <property type="entry name" value="FLAVIN-CONTAINING MONOOXYGENASE"/>
    <property type="match status" value="1"/>
</dbReference>
<proteinExistence type="predicted"/>